<evidence type="ECO:0000256" key="1">
    <source>
        <dbReference type="ARBA" id="ARBA00023172"/>
    </source>
</evidence>
<dbReference type="AlphaFoldDB" id="A0A1E4RAH1"/>
<dbReference type="GO" id="GO:0006310">
    <property type="term" value="P:DNA recombination"/>
    <property type="evidence" value="ECO:0007669"/>
    <property type="project" value="UniProtKB-KW"/>
</dbReference>
<dbReference type="InterPro" id="IPR002104">
    <property type="entry name" value="Integrase_catalytic"/>
</dbReference>
<dbReference type="RefSeq" id="WP_069482346.1">
    <property type="nucleotide sequence ID" value="NZ_KV766182.1"/>
</dbReference>
<name>A0A1E4RAH1_9BACI</name>
<reference evidence="3 4" key="1">
    <citation type="submission" date="2016-09" db="EMBL/GenBank/DDBJ databases">
        <title>Draft genome sequence of the soil isolate, Lysinibacillus fusiformis M5, a potential hypoxanthine producer.</title>
        <authorList>
            <person name="Gallegos-Monterrosa R."/>
            <person name="Maroti G."/>
            <person name="Balint B."/>
            <person name="Kovacs A.T."/>
        </authorList>
    </citation>
    <scope>NUCLEOTIDE SEQUENCE [LARGE SCALE GENOMIC DNA]</scope>
    <source>
        <strain evidence="3 4">M5</strain>
    </source>
</reference>
<sequence length="120" mass="14020">MQMLKKYQSWCKQLFLYNGQKLKEDDFVFISYQTKEPFADNSLHYAFHRVKERTGITSPFTPHVFRHTHATLLLLSAKVDVTVVADRLGNTPKVVWETYAHVLEEAKLEVVEIFSKAVKF</sequence>
<dbReference type="Gene3D" id="1.10.443.10">
    <property type="entry name" value="Intergrase catalytic core"/>
    <property type="match status" value="1"/>
</dbReference>
<dbReference type="Proteomes" id="UP000094784">
    <property type="component" value="Unassembled WGS sequence"/>
</dbReference>
<dbReference type="GO" id="GO:0003677">
    <property type="term" value="F:DNA binding"/>
    <property type="evidence" value="ECO:0007669"/>
    <property type="project" value="InterPro"/>
</dbReference>
<proteinExistence type="predicted"/>
<dbReference type="OrthoDB" id="9803188at2"/>
<dbReference type="GO" id="GO:0015074">
    <property type="term" value="P:DNA integration"/>
    <property type="evidence" value="ECO:0007669"/>
    <property type="project" value="InterPro"/>
</dbReference>
<dbReference type="PROSITE" id="PS51898">
    <property type="entry name" value="TYR_RECOMBINASE"/>
    <property type="match status" value="1"/>
</dbReference>
<dbReference type="InterPro" id="IPR013762">
    <property type="entry name" value="Integrase-like_cat_sf"/>
</dbReference>
<feature type="domain" description="Tyr recombinase" evidence="2">
    <location>
        <begin position="1"/>
        <end position="112"/>
    </location>
</feature>
<organism evidence="3 4">
    <name type="scientific">Lysinibacillus fusiformis</name>
    <dbReference type="NCBI Taxonomy" id="28031"/>
    <lineage>
        <taxon>Bacteria</taxon>
        <taxon>Bacillati</taxon>
        <taxon>Bacillota</taxon>
        <taxon>Bacilli</taxon>
        <taxon>Bacillales</taxon>
        <taxon>Bacillaceae</taxon>
        <taxon>Lysinibacillus</taxon>
    </lineage>
</organism>
<evidence type="ECO:0000259" key="2">
    <source>
        <dbReference type="PROSITE" id="PS51898"/>
    </source>
</evidence>
<accession>A0A1E4RAH1</accession>
<dbReference type="EMBL" id="MECQ01000001">
    <property type="protein sequence ID" value="ODV57475.1"/>
    <property type="molecule type" value="Genomic_DNA"/>
</dbReference>
<protein>
    <recommendedName>
        <fullName evidence="2">Tyr recombinase domain-containing protein</fullName>
    </recommendedName>
</protein>
<keyword evidence="1" id="KW-0233">DNA recombination</keyword>
<evidence type="ECO:0000313" key="4">
    <source>
        <dbReference type="Proteomes" id="UP000094784"/>
    </source>
</evidence>
<evidence type="ECO:0000313" key="3">
    <source>
        <dbReference type="EMBL" id="ODV57475.1"/>
    </source>
</evidence>
<dbReference type="InterPro" id="IPR011010">
    <property type="entry name" value="DNA_brk_join_enz"/>
</dbReference>
<dbReference type="SUPFAM" id="SSF56349">
    <property type="entry name" value="DNA breaking-rejoining enzymes"/>
    <property type="match status" value="1"/>
</dbReference>
<dbReference type="Pfam" id="PF00589">
    <property type="entry name" value="Phage_integrase"/>
    <property type="match status" value="1"/>
</dbReference>
<comment type="caution">
    <text evidence="3">The sequence shown here is derived from an EMBL/GenBank/DDBJ whole genome shotgun (WGS) entry which is preliminary data.</text>
</comment>
<gene>
    <name evidence="3" type="ORF">BG258_16900</name>
</gene>